<reference evidence="2 3" key="1">
    <citation type="submission" date="2020-03" db="EMBL/GenBank/DDBJ databases">
        <title>Bacterial isolates of synthetic phycosphere.</title>
        <authorList>
            <person name="Fu H."/>
            <person name="Moran M.A."/>
        </authorList>
    </citation>
    <scope>NUCLEOTIDE SEQUENCE [LARGE SCALE GENOMIC DNA]</scope>
    <source>
        <strain evidence="2 3">HF1</strain>
    </source>
</reference>
<dbReference type="EMBL" id="JAATOP010000005">
    <property type="protein sequence ID" value="NIY72706.1"/>
    <property type="molecule type" value="Genomic_DNA"/>
</dbReference>
<name>A0ABX0VZM5_9RHOB</name>
<evidence type="ECO:0000313" key="3">
    <source>
        <dbReference type="Proteomes" id="UP000709466"/>
    </source>
</evidence>
<keyword evidence="1" id="KW-0812">Transmembrane</keyword>
<proteinExistence type="predicted"/>
<gene>
    <name evidence="2" type="ORF">HCZ30_09685</name>
</gene>
<sequence length="126" mass="13854">MNTILWQRIEGGLVFAASMFALFSIWTLGSLPPWWLMLLVFFSPDLSFIGYLAGPKVGAALYNIVHLYAFGVIMVVIAISGIWVAPTLLVWGLLILGHAGFDRMFGYGLKEPSGFNETHLGPIGHK</sequence>
<evidence type="ECO:0000313" key="2">
    <source>
        <dbReference type="EMBL" id="NIY72706.1"/>
    </source>
</evidence>
<dbReference type="RefSeq" id="WP_167638078.1">
    <property type="nucleotide sequence ID" value="NZ_JAATOP010000005.1"/>
</dbReference>
<protein>
    <submittedName>
        <fullName evidence="2">DUF4260 domain-containing protein</fullName>
    </submittedName>
</protein>
<dbReference type="InterPro" id="IPR025356">
    <property type="entry name" value="DUF4260"/>
</dbReference>
<organism evidence="2 3">
    <name type="scientific">Marivivens donghaensis</name>
    <dbReference type="NCBI Taxonomy" id="1699413"/>
    <lineage>
        <taxon>Bacteria</taxon>
        <taxon>Pseudomonadati</taxon>
        <taxon>Pseudomonadota</taxon>
        <taxon>Alphaproteobacteria</taxon>
        <taxon>Rhodobacterales</taxon>
        <taxon>Paracoccaceae</taxon>
        <taxon>Marivivens group</taxon>
        <taxon>Marivivens</taxon>
    </lineage>
</organism>
<dbReference type="Proteomes" id="UP000709466">
    <property type="component" value="Unassembled WGS sequence"/>
</dbReference>
<keyword evidence="1" id="KW-0472">Membrane</keyword>
<comment type="caution">
    <text evidence="2">The sequence shown here is derived from an EMBL/GenBank/DDBJ whole genome shotgun (WGS) entry which is preliminary data.</text>
</comment>
<feature type="transmembrane region" description="Helical" evidence="1">
    <location>
        <begin position="65"/>
        <end position="94"/>
    </location>
</feature>
<keyword evidence="3" id="KW-1185">Reference proteome</keyword>
<keyword evidence="1" id="KW-1133">Transmembrane helix</keyword>
<dbReference type="Pfam" id="PF14079">
    <property type="entry name" value="DUF4260"/>
    <property type="match status" value="1"/>
</dbReference>
<feature type="transmembrane region" description="Helical" evidence="1">
    <location>
        <begin position="12"/>
        <end position="28"/>
    </location>
</feature>
<accession>A0ABX0VZM5</accession>
<evidence type="ECO:0000256" key="1">
    <source>
        <dbReference type="SAM" id="Phobius"/>
    </source>
</evidence>